<accession>A0A543KHQ2</accession>
<dbReference type="RefSeq" id="WP_142083349.1">
    <property type="nucleotide sequence ID" value="NZ_VFPT01000001.1"/>
</dbReference>
<comment type="caution">
    <text evidence="1">The sequence shown here is derived from an EMBL/GenBank/DDBJ whole genome shotgun (WGS) entry which is preliminary data.</text>
</comment>
<dbReference type="OrthoDB" id="9803988at2"/>
<gene>
    <name evidence="1" type="ORF">BD293_3238</name>
</gene>
<keyword evidence="2" id="KW-1185">Reference proteome</keyword>
<evidence type="ECO:0000313" key="2">
    <source>
        <dbReference type="Proteomes" id="UP000320582"/>
    </source>
</evidence>
<proteinExistence type="predicted"/>
<protein>
    <submittedName>
        <fullName evidence="1">Uncharacterized protein</fullName>
    </submittedName>
</protein>
<dbReference type="Proteomes" id="UP000320582">
    <property type="component" value="Unassembled WGS sequence"/>
</dbReference>
<dbReference type="InterPro" id="IPR006311">
    <property type="entry name" value="TAT_signal"/>
</dbReference>
<evidence type="ECO:0000313" key="1">
    <source>
        <dbReference type="EMBL" id="TQM94557.1"/>
    </source>
</evidence>
<reference evidence="1 2" key="1">
    <citation type="submission" date="2019-06" db="EMBL/GenBank/DDBJ databases">
        <title>Genomic Encyclopedia of Archaeal and Bacterial Type Strains, Phase II (KMG-II): from individual species to whole genera.</title>
        <authorList>
            <person name="Goeker M."/>
        </authorList>
    </citation>
    <scope>NUCLEOTIDE SEQUENCE [LARGE SCALE GENOMIC DNA]</scope>
    <source>
        <strain evidence="1 2">DSM 18423</strain>
    </source>
</reference>
<dbReference type="EMBL" id="VFPT01000001">
    <property type="protein sequence ID" value="TQM94557.1"/>
    <property type="molecule type" value="Genomic_DNA"/>
</dbReference>
<name>A0A543KHQ2_9RHOB</name>
<dbReference type="AlphaFoldDB" id="A0A543KHQ2"/>
<sequence>MNDLKTTSIFPSLTRRQLFAGTAALGAATMFPIAAWADGSRLNVRAYLEPDDYDPLDASGFLEELLYGCIYRKLIQYVPGEEWYWQLDLAETIEQAS</sequence>
<dbReference type="PROSITE" id="PS51318">
    <property type="entry name" value="TAT"/>
    <property type="match status" value="1"/>
</dbReference>
<organism evidence="1 2">
    <name type="scientific">Roseinatronobacter monicus</name>
    <dbReference type="NCBI Taxonomy" id="393481"/>
    <lineage>
        <taxon>Bacteria</taxon>
        <taxon>Pseudomonadati</taxon>
        <taxon>Pseudomonadota</taxon>
        <taxon>Alphaproteobacteria</taxon>
        <taxon>Rhodobacterales</taxon>
        <taxon>Paracoccaceae</taxon>
        <taxon>Roseinatronobacter</taxon>
    </lineage>
</organism>